<dbReference type="AlphaFoldDB" id="A0A927MIB4"/>
<protein>
    <submittedName>
        <fullName evidence="3">Thioesterase</fullName>
    </submittedName>
</protein>
<feature type="active site" evidence="1">
    <location>
        <position position="71"/>
    </location>
</feature>
<evidence type="ECO:0000313" key="3">
    <source>
        <dbReference type="EMBL" id="MBE1555185.1"/>
    </source>
</evidence>
<evidence type="ECO:0000259" key="2">
    <source>
        <dbReference type="Pfam" id="PF22636"/>
    </source>
</evidence>
<accession>A0A927MIB4</accession>
<dbReference type="Proteomes" id="UP000658225">
    <property type="component" value="Unassembled WGS sequence"/>
</dbReference>
<dbReference type="Pfam" id="PF22636">
    <property type="entry name" value="FlK"/>
    <property type="match status" value="1"/>
</dbReference>
<dbReference type="EMBL" id="JADBEL010000011">
    <property type="protein sequence ID" value="MBE1555185.1"/>
    <property type="molecule type" value="Genomic_DNA"/>
</dbReference>
<dbReference type="PANTHER" id="PTHR36934">
    <property type="entry name" value="BLR0278 PROTEIN"/>
    <property type="match status" value="1"/>
</dbReference>
<sequence length="138" mass="15419">MMKRGMEVGREEMIEIIVTEDMFAAFEGEVVHPVYSTVAMTYHMEWVSRKIILPFLESHEEGMGASVHLEHLAPSPLGSTVTLTATLVEIRTNSVLTKVTAKNQLGVIGKGDVKQVILPKEKIIEKVEEVTFLIKNKL</sequence>
<dbReference type="PIRSF" id="PIRSF014972">
    <property type="entry name" value="FlK"/>
    <property type="match status" value="1"/>
</dbReference>
<gene>
    <name evidence="3" type="ORF">H4683_002284</name>
</gene>
<organism evidence="3 4">
    <name type="scientific">Sporosarcina limicola</name>
    <dbReference type="NCBI Taxonomy" id="34101"/>
    <lineage>
        <taxon>Bacteria</taxon>
        <taxon>Bacillati</taxon>
        <taxon>Bacillota</taxon>
        <taxon>Bacilli</taxon>
        <taxon>Bacillales</taxon>
        <taxon>Caryophanaceae</taxon>
        <taxon>Sporosarcina</taxon>
    </lineage>
</organism>
<dbReference type="InterPro" id="IPR029069">
    <property type="entry name" value="HotDog_dom_sf"/>
</dbReference>
<dbReference type="Gene3D" id="3.10.129.10">
    <property type="entry name" value="Hotdog Thioesterase"/>
    <property type="match status" value="1"/>
</dbReference>
<proteinExistence type="predicted"/>
<evidence type="ECO:0000256" key="1">
    <source>
        <dbReference type="PIRSR" id="PIRSR014972-1"/>
    </source>
</evidence>
<dbReference type="PANTHER" id="PTHR36934:SF1">
    <property type="entry name" value="THIOESTERASE DOMAIN-CONTAINING PROTEIN"/>
    <property type="match status" value="1"/>
</dbReference>
<feature type="active site" evidence="1">
    <location>
        <position position="45"/>
    </location>
</feature>
<reference evidence="3" key="1">
    <citation type="submission" date="2020-10" db="EMBL/GenBank/DDBJ databases">
        <title>Genomic Encyclopedia of Type Strains, Phase IV (KMG-IV): sequencing the most valuable type-strain genomes for metagenomic binning, comparative biology and taxonomic classification.</title>
        <authorList>
            <person name="Goeker M."/>
        </authorList>
    </citation>
    <scope>NUCLEOTIDE SEQUENCE</scope>
    <source>
        <strain evidence="3">DSM 13886</strain>
    </source>
</reference>
<feature type="domain" description="Fluoroacetyl-CoA-specific thioesterase-like" evidence="2">
    <location>
        <begin position="18"/>
        <end position="121"/>
    </location>
</feature>
<feature type="active site" evidence="1">
    <location>
        <position position="37"/>
    </location>
</feature>
<dbReference type="InterPro" id="IPR025540">
    <property type="entry name" value="FlK"/>
</dbReference>
<evidence type="ECO:0000313" key="4">
    <source>
        <dbReference type="Proteomes" id="UP000658225"/>
    </source>
</evidence>
<dbReference type="SUPFAM" id="SSF54637">
    <property type="entry name" value="Thioesterase/thiol ester dehydrase-isomerase"/>
    <property type="match status" value="1"/>
</dbReference>
<name>A0A927MIB4_9BACL</name>
<keyword evidence="4" id="KW-1185">Reference proteome</keyword>
<dbReference type="InterPro" id="IPR054485">
    <property type="entry name" value="FlK-like_dom"/>
</dbReference>
<comment type="caution">
    <text evidence="3">The sequence shown here is derived from an EMBL/GenBank/DDBJ whole genome shotgun (WGS) entry which is preliminary data.</text>
</comment>